<evidence type="ECO:0000313" key="1">
    <source>
        <dbReference type="EMBL" id="QNO42373.1"/>
    </source>
</evidence>
<accession>A0A7G9Y2Y9</accession>
<sequence length="238" mass="27084">MARMKKVSKKDTKPERVALLEGRIREIYAEYRHLLPADYKWEDESARWTELVYCIFAELTEHSYRDARRLANEIADLNLLKVDDLAGIPIMADGMVNPDNSRVKTITDILKANGVTEDDIKKSLSAICKVAQAISENYDGKIQKFLRKYGHEIVNEFDSHVSFSEVSKGTQSRILVKWIQNTLAMPLAFSNVYTARFCERKGASYWELAEAADNLGINGAMLDDLLEVYIVDIEGKKV</sequence>
<dbReference type="EMBL" id="MT630734">
    <property type="protein sequence ID" value="QNO42373.1"/>
    <property type="molecule type" value="Genomic_DNA"/>
</dbReference>
<name>A0A7G9Y2Y9_9EURY</name>
<reference evidence="1" key="1">
    <citation type="submission" date="2020-06" db="EMBL/GenBank/DDBJ databases">
        <title>Unique genomic features of the anaerobic methanotrophic archaea.</title>
        <authorList>
            <person name="Chadwick G.L."/>
            <person name="Skennerton C.T."/>
            <person name="Laso-Perez R."/>
            <person name="Leu A.O."/>
            <person name="Speth D.R."/>
            <person name="Yu H."/>
            <person name="Morgan-Lang C."/>
            <person name="Hatzenpichler R."/>
            <person name="Goudeau D."/>
            <person name="Malmstrom R."/>
            <person name="Brazelton W.J."/>
            <person name="Woyke T."/>
            <person name="Hallam S.J."/>
            <person name="Tyson G.W."/>
            <person name="Wegener G."/>
            <person name="Boetius A."/>
            <person name="Orphan V."/>
        </authorList>
    </citation>
    <scope>NUCLEOTIDE SEQUENCE</scope>
</reference>
<proteinExistence type="predicted"/>
<gene>
    <name evidence="1" type="ORF">LFOPHFOE_00013</name>
</gene>
<organism evidence="1">
    <name type="scientific">Candidatus Methanogaster sp. ANME-2c ERB4</name>
    <dbReference type="NCBI Taxonomy" id="2759911"/>
    <lineage>
        <taxon>Archaea</taxon>
        <taxon>Methanobacteriati</taxon>
        <taxon>Methanobacteriota</taxon>
        <taxon>Stenosarchaea group</taxon>
        <taxon>Methanomicrobia</taxon>
        <taxon>Methanosarcinales</taxon>
        <taxon>ANME-2 cluster</taxon>
        <taxon>Candidatus Methanogasteraceae</taxon>
        <taxon>Candidatus Methanogaster</taxon>
    </lineage>
</organism>
<dbReference type="AlphaFoldDB" id="A0A7G9Y2Y9"/>
<protein>
    <submittedName>
        <fullName evidence="1">Uncharacterized protein</fullName>
    </submittedName>
</protein>